<dbReference type="Pfam" id="PF00632">
    <property type="entry name" value="HECT"/>
    <property type="match status" value="1"/>
</dbReference>
<name>A0A6A4VHH1_AMPAM</name>
<dbReference type="GO" id="GO:0005737">
    <property type="term" value="C:cytoplasm"/>
    <property type="evidence" value="ECO:0007669"/>
    <property type="project" value="UniProtKB-ARBA"/>
</dbReference>
<dbReference type="AlphaFoldDB" id="A0A6A4VHH1"/>
<dbReference type="EMBL" id="VIIS01001747">
    <property type="protein sequence ID" value="KAF0293435.1"/>
    <property type="molecule type" value="Genomic_DNA"/>
</dbReference>
<accession>A0A6A4VHH1</accession>
<evidence type="ECO:0000259" key="9">
    <source>
        <dbReference type="PROSITE" id="PS50237"/>
    </source>
</evidence>
<dbReference type="SUPFAM" id="SSF56204">
    <property type="entry name" value="Hect, E3 ligase catalytic domain"/>
    <property type="match status" value="1"/>
</dbReference>
<comment type="caution">
    <text evidence="7">Lacks conserved residue(s) required for the propagation of feature annotation.</text>
</comment>
<dbReference type="FunFam" id="3.90.1750.10:FF:000079">
    <property type="entry name" value="E3 ubiquitin-protein ligase"/>
    <property type="match status" value="1"/>
</dbReference>
<comment type="caution">
    <text evidence="10">The sequence shown here is derived from an EMBL/GenBank/DDBJ whole genome shotgun (WGS) entry which is preliminary data.</text>
</comment>
<evidence type="ECO:0000256" key="1">
    <source>
        <dbReference type="ARBA" id="ARBA00000885"/>
    </source>
</evidence>
<dbReference type="SMART" id="SM00119">
    <property type="entry name" value="HECTc"/>
    <property type="match status" value="1"/>
</dbReference>
<keyword evidence="4" id="KW-0808">Transferase</keyword>
<keyword evidence="6 7" id="KW-0833">Ubl conjugation pathway</keyword>
<dbReference type="InterPro" id="IPR035983">
    <property type="entry name" value="Hect_E3_ubiquitin_ligase"/>
</dbReference>
<evidence type="ECO:0000256" key="8">
    <source>
        <dbReference type="SAM" id="MobiDB-lite"/>
    </source>
</evidence>
<dbReference type="Gene3D" id="3.90.1750.10">
    <property type="entry name" value="Hect, E3 ligase catalytic domains"/>
    <property type="match status" value="1"/>
</dbReference>
<feature type="domain" description="HECT" evidence="9">
    <location>
        <begin position="132"/>
        <end position="434"/>
    </location>
</feature>
<dbReference type="PANTHER" id="PTHR11254">
    <property type="entry name" value="HECT DOMAIN UBIQUITIN-PROTEIN LIGASE"/>
    <property type="match status" value="1"/>
</dbReference>
<dbReference type="Gene3D" id="3.30.2410.10">
    <property type="entry name" value="Hect, E3 ligase catalytic domain"/>
    <property type="match status" value="1"/>
</dbReference>
<comment type="pathway">
    <text evidence="2">Protein modification; protein ubiquitination.</text>
</comment>
<dbReference type="PROSITE" id="PS50237">
    <property type="entry name" value="HECT"/>
    <property type="match status" value="1"/>
</dbReference>
<dbReference type="GO" id="GO:0016567">
    <property type="term" value="P:protein ubiquitination"/>
    <property type="evidence" value="ECO:0007669"/>
    <property type="project" value="TreeGrafter"/>
</dbReference>
<keyword evidence="5" id="KW-0677">Repeat</keyword>
<dbReference type="CDD" id="cd00078">
    <property type="entry name" value="HECTc"/>
    <property type="match status" value="1"/>
</dbReference>
<feature type="compositionally biased region" description="Basic and acidic residues" evidence="8">
    <location>
        <begin position="70"/>
        <end position="84"/>
    </location>
</feature>
<dbReference type="GO" id="GO:0019871">
    <property type="term" value="F:sodium channel inhibitor activity"/>
    <property type="evidence" value="ECO:0007669"/>
    <property type="project" value="TreeGrafter"/>
</dbReference>
<comment type="catalytic activity">
    <reaction evidence="1">
        <text>S-ubiquitinyl-[E2 ubiquitin-conjugating enzyme]-L-cysteine + [acceptor protein]-L-lysine = [E2 ubiquitin-conjugating enzyme]-L-cysteine + N(6)-ubiquitinyl-[acceptor protein]-L-lysine.</text>
        <dbReference type="EC" id="2.3.2.26"/>
    </reaction>
</comment>
<evidence type="ECO:0000256" key="6">
    <source>
        <dbReference type="ARBA" id="ARBA00022786"/>
    </source>
</evidence>
<reference evidence="10 11" key="1">
    <citation type="submission" date="2019-07" db="EMBL/GenBank/DDBJ databases">
        <title>Draft genome assembly of a fouling barnacle, Amphibalanus amphitrite (Darwin, 1854): The first reference genome for Thecostraca.</title>
        <authorList>
            <person name="Kim W."/>
        </authorList>
    </citation>
    <scope>NUCLEOTIDE SEQUENCE [LARGE SCALE GENOMIC DNA]</scope>
    <source>
        <strain evidence="10">SNU_AA5</strain>
        <tissue evidence="10">Soma without cirri and trophi</tissue>
    </source>
</reference>
<dbReference type="GO" id="GO:0048814">
    <property type="term" value="P:regulation of dendrite morphogenesis"/>
    <property type="evidence" value="ECO:0007669"/>
    <property type="project" value="TreeGrafter"/>
</dbReference>
<dbReference type="InterPro" id="IPR050409">
    <property type="entry name" value="E3_ubiq-protein_ligase"/>
</dbReference>
<organism evidence="10 11">
    <name type="scientific">Amphibalanus amphitrite</name>
    <name type="common">Striped barnacle</name>
    <name type="synonym">Balanus amphitrite</name>
    <dbReference type="NCBI Taxonomy" id="1232801"/>
    <lineage>
        <taxon>Eukaryota</taxon>
        <taxon>Metazoa</taxon>
        <taxon>Ecdysozoa</taxon>
        <taxon>Arthropoda</taxon>
        <taxon>Crustacea</taxon>
        <taxon>Multicrustacea</taxon>
        <taxon>Cirripedia</taxon>
        <taxon>Thoracica</taxon>
        <taxon>Thoracicalcarea</taxon>
        <taxon>Balanomorpha</taxon>
        <taxon>Balanoidea</taxon>
        <taxon>Balanidae</taxon>
        <taxon>Amphibalaninae</taxon>
        <taxon>Amphibalanus</taxon>
    </lineage>
</organism>
<dbReference type="EC" id="2.3.2.26" evidence="3"/>
<evidence type="ECO:0000256" key="4">
    <source>
        <dbReference type="ARBA" id="ARBA00022679"/>
    </source>
</evidence>
<dbReference type="GO" id="GO:0006511">
    <property type="term" value="P:ubiquitin-dependent protein catabolic process"/>
    <property type="evidence" value="ECO:0007669"/>
    <property type="project" value="TreeGrafter"/>
</dbReference>
<protein>
    <recommendedName>
        <fullName evidence="3">HECT-type E3 ubiquitin transferase</fullName>
        <ecNumber evidence="3">2.3.2.26</ecNumber>
    </recommendedName>
</protein>
<sequence>MNSRFQRTGRRHGKIPRMQNPNIAGEVVPYSRDYKQKYEYLRNQLKRPCESGRASEPRHRSRPSSPKAHQHQEEHHREHHREHQLPSLLRLRGRSASRDRHERSGVPNKFEIKVHRTSVFEDSFRIISCVTRVELLKTKLWIEFHGEPAYDYGGLSREWFFLLSHEMFNPYYGLFEYSAMDNYTLQINPASGLCNDDHLAYFKFIGRVAGMAVFHGKLLDAFFIRPFYKMMLAKPIELKDMESVDSEYYNSLMWIKDNDPADLMLTFAVDEENFGKKNERELKPNGAVISVTNENKNEYIGLIIEWRFVSRIKPQMNAILEGFNEIVPLPLLKIFDENELELLMCGLGNIDVKNWKQNTVYKGDYHANHMVIQWFWRVVLSFSNEMRARLLQFVTGTSRVPMNGFKELYGSNGPQLFTIEKWGAPNNYPRAHTW</sequence>
<feature type="compositionally biased region" description="Basic and acidic residues" evidence="8">
    <location>
        <begin position="47"/>
        <end position="58"/>
    </location>
</feature>
<dbReference type="Proteomes" id="UP000440578">
    <property type="component" value="Unassembled WGS sequence"/>
</dbReference>
<feature type="region of interest" description="Disordered" evidence="8">
    <location>
        <begin position="45"/>
        <end position="89"/>
    </location>
</feature>
<evidence type="ECO:0000313" key="11">
    <source>
        <dbReference type="Proteomes" id="UP000440578"/>
    </source>
</evidence>
<dbReference type="Gene3D" id="3.30.2160.10">
    <property type="entry name" value="Hect, E3 ligase catalytic domain"/>
    <property type="match status" value="1"/>
</dbReference>
<dbReference type="FunFam" id="3.30.2410.10:FF:000001">
    <property type="entry name" value="E3 ubiquitin-protein ligase NEDD4-like"/>
    <property type="match status" value="1"/>
</dbReference>
<dbReference type="GO" id="GO:0061630">
    <property type="term" value="F:ubiquitin protein ligase activity"/>
    <property type="evidence" value="ECO:0007669"/>
    <property type="project" value="UniProtKB-EC"/>
</dbReference>
<proteinExistence type="predicted"/>
<dbReference type="PANTHER" id="PTHR11254:SF440">
    <property type="entry name" value="E3 UBIQUITIN-PROTEIN LIGASE NEDD-4"/>
    <property type="match status" value="1"/>
</dbReference>
<dbReference type="GO" id="GO:0045879">
    <property type="term" value="P:negative regulation of smoothened signaling pathway"/>
    <property type="evidence" value="ECO:0007669"/>
    <property type="project" value="UniProtKB-ARBA"/>
</dbReference>
<evidence type="ECO:0000256" key="5">
    <source>
        <dbReference type="ARBA" id="ARBA00022737"/>
    </source>
</evidence>
<keyword evidence="11" id="KW-1185">Reference proteome</keyword>
<evidence type="ECO:0000256" key="7">
    <source>
        <dbReference type="PROSITE-ProRule" id="PRU00104"/>
    </source>
</evidence>
<feature type="region of interest" description="Disordered" evidence="8">
    <location>
        <begin position="1"/>
        <end position="29"/>
    </location>
</feature>
<evidence type="ECO:0000313" key="10">
    <source>
        <dbReference type="EMBL" id="KAF0293435.1"/>
    </source>
</evidence>
<dbReference type="OrthoDB" id="423283at2759"/>
<dbReference type="FunFam" id="3.30.2160.10:FF:000001">
    <property type="entry name" value="E3 ubiquitin-protein ligase NEDD4-like"/>
    <property type="match status" value="1"/>
</dbReference>
<dbReference type="InterPro" id="IPR000569">
    <property type="entry name" value="HECT_dom"/>
</dbReference>
<evidence type="ECO:0000256" key="2">
    <source>
        <dbReference type="ARBA" id="ARBA00004906"/>
    </source>
</evidence>
<evidence type="ECO:0000256" key="3">
    <source>
        <dbReference type="ARBA" id="ARBA00012485"/>
    </source>
</evidence>
<dbReference type="GO" id="GO:0048260">
    <property type="term" value="P:positive regulation of receptor-mediated endocytosis"/>
    <property type="evidence" value="ECO:0007669"/>
    <property type="project" value="UniProtKB-ARBA"/>
</dbReference>
<gene>
    <name evidence="10" type="primary">Nedd4_1</name>
    <name evidence="10" type="ORF">FJT64_008752</name>
</gene>